<feature type="transmembrane region" description="Helical" evidence="1">
    <location>
        <begin position="56"/>
        <end position="78"/>
    </location>
</feature>
<dbReference type="CDD" id="cd03395">
    <property type="entry name" value="PAP2_like_4"/>
    <property type="match status" value="1"/>
</dbReference>
<keyword evidence="1" id="KW-0472">Membrane</keyword>
<feature type="transmembrane region" description="Helical" evidence="1">
    <location>
        <begin position="108"/>
        <end position="129"/>
    </location>
</feature>
<dbReference type="EMBL" id="CP049057">
    <property type="protein sequence ID" value="QIE60585.1"/>
    <property type="molecule type" value="Genomic_DNA"/>
</dbReference>
<keyword evidence="4" id="KW-1185">Reference proteome</keyword>
<evidence type="ECO:0000256" key="1">
    <source>
        <dbReference type="SAM" id="Phobius"/>
    </source>
</evidence>
<proteinExistence type="predicted"/>
<accession>A0A6G6GPQ8</accession>
<gene>
    <name evidence="3" type="ORF">G5B37_13720</name>
</gene>
<evidence type="ECO:0000313" key="4">
    <source>
        <dbReference type="Proteomes" id="UP000505306"/>
    </source>
</evidence>
<evidence type="ECO:0000313" key="3">
    <source>
        <dbReference type="EMBL" id="QIE60585.1"/>
    </source>
</evidence>
<dbReference type="SUPFAM" id="SSF48317">
    <property type="entry name" value="Acid phosphatase/Vanadium-dependent haloperoxidase"/>
    <property type="match status" value="1"/>
</dbReference>
<keyword evidence="1" id="KW-0812">Transmembrane</keyword>
<dbReference type="InterPro" id="IPR000326">
    <property type="entry name" value="PAP2/HPO"/>
</dbReference>
<dbReference type="KEGG" id="mgel:G5B37_13720"/>
<dbReference type="Pfam" id="PF01569">
    <property type="entry name" value="PAP2"/>
    <property type="match status" value="1"/>
</dbReference>
<reference evidence="3 4" key="1">
    <citation type="submission" date="2020-02" db="EMBL/GenBank/DDBJ databases">
        <title>Complete genome sequence of Flavobacteriaceae bacterium.</title>
        <authorList>
            <person name="Kim S.-J."/>
            <person name="Kim Y.-S."/>
            <person name="Kim K.-H."/>
        </authorList>
    </citation>
    <scope>NUCLEOTIDE SEQUENCE [LARGE SCALE GENOMIC DNA]</scope>
    <source>
        <strain evidence="3 4">RR4-40</strain>
    </source>
</reference>
<dbReference type="PANTHER" id="PTHR14969:SF13">
    <property type="entry name" value="AT30094P"/>
    <property type="match status" value="1"/>
</dbReference>
<dbReference type="PANTHER" id="PTHR14969">
    <property type="entry name" value="SPHINGOSINE-1-PHOSPHATE PHOSPHOHYDROLASE"/>
    <property type="match status" value="1"/>
</dbReference>
<protein>
    <submittedName>
        <fullName evidence="3">Phosphatase PAP2 family protein</fullName>
    </submittedName>
</protein>
<dbReference type="Proteomes" id="UP000505306">
    <property type="component" value="Chromosome"/>
</dbReference>
<name>A0A6G6GPQ8_9FLAO</name>
<feature type="transmembrane region" description="Helical" evidence="1">
    <location>
        <begin position="162"/>
        <end position="179"/>
    </location>
</feature>
<keyword evidence="1" id="KW-1133">Transmembrane helix</keyword>
<dbReference type="RefSeq" id="WP_164680597.1">
    <property type="nucleotide sequence ID" value="NZ_CP049057.1"/>
</dbReference>
<feature type="transmembrane region" description="Helical" evidence="1">
    <location>
        <begin position="136"/>
        <end position="156"/>
    </location>
</feature>
<dbReference type="AlphaFoldDB" id="A0A6G6GPQ8"/>
<organism evidence="3 4">
    <name type="scientific">Rasiella rasia</name>
    <dbReference type="NCBI Taxonomy" id="2744027"/>
    <lineage>
        <taxon>Bacteria</taxon>
        <taxon>Pseudomonadati</taxon>
        <taxon>Bacteroidota</taxon>
        <taxon>Flavobacteriia</taxon>
        <taxon>Flavobacteriales</taxon>
        <taxon>Flavobacteriaceae</taxon>
        <taxon>Rasiella</taxon>
    </lineage>
</organism>
<dbReference type="SMART" id="SM00014">
    <property type="entry name" value="acidPPc"/>
    <property type="match status" value="1"/>
</dbReference>
<dbReference type="InterPro" id="IPR036938">
    <property type="entry name" value="PAP2/HPO_sf"/>
</dbReference>
<sequence>MIEQLLEYDTELFLFLNNLGTENWDGFWRIVTEKWSSIPLYIVLLILIYKHYKLKGTLVILVSVALLITAADQLANLFKYVLFQRPRPCRVETLQEAMRFVADGCGRYGYFSAHAANSMGAAVFLGLVLQKWYKYLPFLLLFWAVLTAYSRIYLGVHYPLDIITGMFFGGLLGWLFYILQQWGQRKFNKPAINDEYRR</sequence>
<feature type="domain" description="Phosphatidic acid phosphatase type 2/haloperoxidase" evidence="2">
    <location>
        <begin position="60"/>
        <end position="177"/>
    </location>
</feature>
<feature type="transmembrane region" description="Helical" evidence="1">
    <location>
        <begin position="26"/>
        <end position="49"/>
    </location>
</feature>
<evidence type="ECO:0000259" key="2">
    <source>
        <dbReference type="SMART" id="SM00014"/>
    </source>
</evidence>
<dbReference type="Gene3D" id="1.20.144.10">
    <property type="entry name" value="Phosphatidic acid phosphatase type 2/haloperoxidase"/>
    <property type="match status" value="1"/>
</dbReference>